<dbReference type="Proteomes" id="UP000216063">
    <property type="component" value="Unassembled WGS sequence"/>
</dbReference>
<gene>
    <name evidence="1" type="ORF">CG716_05090</name>
</gene>
<organism evidence="1 2">
    <name type="scientific">Mycolicibacterium sphagni</name>
    <dbReference type="NCBI Taxonomy" id="1786"/>
    <lineage>
        <taxon>Bacteria</taxon>
        <taxon>Bacillati</taxon>
        <taxon>Actinomycetota</taxon>
        <taxon>Actinomycetes</taxon>
        <taxon>Mycobacteriales</taxon>
        <taxon>Mycobacteriaceae</taxon>
        <taxon>Mycolicibacterium</taxon>
    </lineage>
</organism>
<accession>A0A255DSR4</accession>
<dbReference type="AlphaFoldDB" id="A0A255DSR4"/>
<dbReference type="OrthoDB" id="9983339at2"/>
<dbReference type="EMBL" id="NOZR01000003">
    <property type="protein sequence ID" value="OYN81731.1"/>
    <property type="molecule type" value="Genomic_DNA"/>
</dbReference>
<keyword evidence="2" id="KW-1185">Reference proteome</keyword>
<protein>
    <submittedName>
        <fullName evidence="1">Uncharacterized protein</fullName>
    </submittedName>
</protein>
<evidence type="ECO:0000313" key="2">
    <source>
        <dbReference type="Proteomes" id="UP000216063"/>
    </source>
</evidence>
<sequence>MLLSTKIKLDCGGVLSYSLNPKYGTHCVYVDKGCGQSDLSAPIVFLPGEAINLLGPHRDANPEVQELIRWLSNLPSGQRWF</sequence>
<evidence type="ECO:0000313" key="1">
    <source>
        <dbReference type="EMBL" id="OYN81731.1"/>
    </source>
</evidence>
<comment type="caution">
    <text evidence="1">The sequence shown here is derived from an EMBL/GenBank/DDBJ whole genome shotgun (WGS) entry which is preliminary data.</text>
</comment>
<proteinExistence type="predicted"/>
<reference evidence="1 2" key="1">
    <citation type="submission" date="2017-07" db="EMBL/GenBank/DDBJ databases">
        <title>The new phylogeny of genus Mycobacterium.</title>
        <authorList>
            <person name="Tortoli E."/>
            <person name="Trovato A."/>
            <person name="Cirillo D.M."/>
        </authorList>
    </citation>
    <scope>NUCLEOTIDE SEQUENCE [LARGE SCALE GENOMIC DNA]</scope>
    <source>
        <strain evidence="1 2">ATCC 33027</strain>
    </source>
</reference>
<name>A0A255DSR4_9MYCO</name>